<gene>
    <name evidence="4" type="ORF">COEREDRAFT_91036</name>
</gene>
<reference evidence="4 5" key="1">
    <citation type="journal article" date="2015" name="Genome Biol. Evol.">
        <title>Phylogenomic analyses indicate that early fungi evolved digesting cell walls of algal ancestors of land plants.</title>
        <authorList>
            <person name="Chang Y."/>
            <person name="Wang S."/>
            <person name="Sekimoto S."/>
            <person name="Aerts A.L."/>
            <person name="Choi C."/>
            <person name="Clum A."/>
            <person name="LaButti K.M."/>
            <person name="Lindquist E.A."/>
            <person name="Yee Ngan C."/>
            <person name="Ohm R.A."/>
            <person name="Salamov A.A."/>
            <person name="Grigoriev I.V."/>
            <person name="Spatafora J.W."/>
            <person name="Berbee M.L."/>
        </authorList>
    </citation>
    <scope>NUCLEOTIDE SEQUENCE [LARGE SCALE GENOMIC DNA]</scope>
    <source>
        <strain evidence="4 5">NRRL 1564</strain>
    </source>
</reference>
<keyword evidence="5" id="KW-1185">Reference proteome</keyword>
<feature type="region of interest" description="Disordered" evidence="2">
    <location>
        <begin position="186"/>
        <end position="286"/>
    </location>
</feature>
<feature type="region of interest" description="Disordered" evidence="2">
    <location>
        <begin position="517"/>
        <end position="544"/>
    </location>
</feature>
<dbReference type="SMART" id="SM00398">
    <property type="entry name" value="HMG"/>
    <property type="match status" value="1"/>
</dbReference>
<dbReference type="STRING" id="763665.A0A2G5BHX8"/>
<name>A0A2G5BHX8_COERN</name>
<feature type="compositionally biased region" description="Acidic residues" evidence="2">
    <location>
        <begin position="265"/>
        <end position="277"/>
    </location>
</feature>
<proteinExistence type="predicted"/>
<dbReference type="GO" id="GO:0003677">
    <property type="term" value="F:DNA binding"/>
    <property type="evidence" value="ECO:0007669"/>
    <property type="project" value="UniProtKB-UniRule"/>
</dbReference>
<dbReference type="GO" id="GO:0005634">
    <property type="term" value="C:nucleus"/>
    <property type="evidence" value="ECO:0007669"/>
    <property type="project" value="UniProtKB-UniRule"/>
</dbReference>
<dbReference type="InterPro" id="IPR009071">
    <property type="entry name" value="HMG_box_dom"/>
</dbReference>
<feature type="compositionally biased region" description="Polar residues" evidence="2">
    <location>
        <begin position="211"/>
        <end position="231"/>
    </location>
</feature>
<feature type="DNA-binding region" description="HMG box" evidence="1">
    <location>
        <begin position="285"/>
        <end position="353"/>
    </location>
</feature>
<dbReference type="SUPFAM" id="SSF47095">
    <property type="entry name" value="HMG-box"/>
    <property type="match status" value="1"/>
</dbReference>
<dbReference type="Pfam" id="PF00505">
    <property type="entry name" value="HMG_box"/>
    <property type="match status" value="1"/>
</dbReference>
<dbReference type="EMBL" id="KZ303489">
    <property type="protein sequence ID" value="PIA18628.1"/>
    <property type="molecule type" value="Genomic_DNA"/>
</dbReference>
<dbReference type="Gene3D" id="1.10.30.10">
    <property type="entry name" value="High mobility group box domain"/>
    <property type="match status" value="1"/>
</dbReference>
<organism evidence="4 5">
    <name type="scientific">Coemansia reversa (strain ATCC 12441 / NRRL 1564)</name>
    <dbReference type="NCBI Taxonomy" id="763665"/>
    <lineage>
        <taxon>Eukaryota</taxon>
        <taxon>Fungi</taxon>
        <taxon>Fungi incertae sedis</taxon>
        <taxon>Zoopagomycota</taxon>
        <taxon>Kickxellomycotina</taxon>
        <taxon>Kickxellomycetes</taxon>
        <taxon>Kickxellales</taxon>
        <taxon>Kickxellaceae</taxon>
        <taxon>Coemansia</taxon>
    </lineage>
</organism>
<evidence type="ECO:0000313" key="4">
    <source>
        <dbReference type="EMBL" id="PIA18628.1"/>
    </source>
</evidence>
<sequence>MSDNLIQSVEPDFKLSEITESEKAVIIQLRRLDLKREHHLATTNRPLPVGLLTYADRRYLEIRDGFMPILVPSNLKSTAENLIRQYLVPYMRHLNRQAMATPMQSPVLSPLLSNMGMPASVSTPFAPPFAFLGSPALPPSYNTIGSRSSIALTEPASSSLTPGSPEQTIVSSPVMTRFTDMEIASNGTPDYTRFGLASPPYLPEPAETDELTQPLQDDNTEVSSVAQSSHALSKHPKLRTKEDSSVNLRKPSSSTESVGGKNSENDADDELLSDDGSNENGTTELRKPPNAFILYRKAINKGLRERQPNISVEAASTIIGKYWREESAEVKQEYKDKANAEREKYFFKKKQLQTQLKRKRIEREERVVVVQTRPATKRVQQVGPPVSHPVKQELICSESRELSSFTPEALAQGSQRPLATTFHDSLSQTVKHPAKFARSLTLGCERQLTTTLPLGSPGCIGSEAGLQPMSLSETCVPSIRTINQHVDSSLEQLKAAFSQPMQHSPMMSMPLEMSSETSAALQPCSNFNSTEDSTSESRARLTAEPTDLKGIIHSLFRKSN</sequence>
<dbReference type="Proteomes" id="UP000242474">
    <property type="component" value="Unassembled WGS sequence"/>
</dbReference>
<keyword evidence="1" id="KW-0539">Nucleus</keyword>
<dbReference type="InterPro" id="IPR036910">
    <property type="entry name" value="HMG_box_dom_sf"/>
</dbReference>
<accession>A0A2G5BHX8</accession>
<evidence type="ECO:0000256" key="2">
    <source>
        <dbReference type="SAM" id="MobiDB-lite"/>
    </source>
</evidence>
<protein>
    <recommendedName>
        <fullName evidence="3">HMG box domain-containing protein</fullName>
    </recommendedName>
</protein>
<feature type="domain" description="HMG box" evidence="3">
    <location>
        <begin position="285"/>
        <end position="353"/>
    </location>
</feature>
<dbReference type="AlphaFoldDB" id="A0A2G5BHX8"/>
<evidence type="ECO:0000259" key="3">
    <source>
        <dbReference type="PROSITE" id="PS50118"/>
    </source>
</evidence>
<dbReference type="CDD" id="cd01389">
    <property type="entry name" value="HMG-box_ROX1-like"/>
    <property type="match status" value="1"/>
</dbReference>
<feature type="compositionally biased region" description="Polar residues" evidence="2">
    <location>
        <begin position="245"/>
        <end position="262"/>
    </location>
</feature>
<keyword evidence="1" id="KW-0238">DNA-binding</keyword>
<evidence type="ECO:0000256" key="1">
    <source>
        <dbReference type="PROSITE-ProRule" id="PRU00267"/>
    </source>
</evidence>
<feature type="compositionally biased region" description="Polar residues" evidence="2">
    <location>
        <begin position="517"/>
        <end position="532"/>
    </location>
</feature>
<evidence type="ECO:0000313" key="5">
    <source>
        <dbReference type="Proteomes" id="UP000242474"/>
    </source>
</evidence>
<dbReference type="PROSITE" id="PS50118">
    <property type="entry name" value="HMG_BOX_2"/>
    <property type="match status" value="1"/>
</dbReference>
<dbReference type="OrthoDB" id="6247875at2759"/>